<accession>A0A073IHW9</accession>
<dbReference type="AlphaFoldDB" id="A0A073IHW9"/>
<evidence type="ECO:0000313" key="2">
    <source>
        <dbReference type="Proteomes" id="UP000027734"/>
    </source>
</evidence>
<dbReference type="Proteomes" id="UP000027734">
    <property type="component" value="Unassembled WGS sequence"/>
</dbReference>
<sequence length="418" mass="47380">MVDNVIWAAKRLLTGEQVSQSKERKFAEFKARCARLDAVHARASAAWEAYFNAGGMDNADPIARSYHAFVREMMEELYNGSRHPEYDRAIQALHPLQEKVSSLRVAAGLPEREPQDTSSEPQASPELAAARKVLAKAKAEATRASRLVKPDVTTKDLKSPTYLTKCLYGWAAHVLPEAEFEDFFLDIWERHPPSSSQVKDAQLAFNKARVLRDFPRLAGALDRWPDLPFSYTKPTDEQLLHAQWKNAEPIVRDSDPIEKIEAAFAGFSADDLHEVSHGQDIYSAPFMLAIARHPLCDWASALEILHSFCASGYQDYWIDRKPEADFGKHDRMMFEAFEIISQRANGIGFRSRSFQTNYHFGPLTAQGKLDPNHPQNWLKWAIPEHKLIRPKGASHKPSILLDGAQLRPTFEAWRAKPH</sequence>
<gene>
    <name evidence="1" type="ORF">DSW25_12050</name>
</gene>
<name>A0A073IHW9_9RHOB</name>
<reference evidence="1 2" key="1">
    <citation type="submission" date="2014-01" db="EMBL/GenBank/DDBJ databases">
        <title>Sulfitobacter donghicola JCM 14565 Genome Sequencing.</title>
        <authorList>
            <person name="Lai Q."/>
            <person name="Hong Z."/>
        </authorList>
    </citation>
    <scope>NUCLEOTIDE SEQUENCE [LARGE SCALE GENOMIC DNA]</scope>
    <source>
        <strain evidence="1 2">JCM 14565</strain>
    </source>
</reference>
<dbReference type="EMBL" id="JAMC01000004">
    <property type="protein sequence ID" value="KEJ89145.1"/>
    <property type="molecule type" value="Genomic_DNA"/>
</dbReference>
<comment type="caution">
    <text evidence="1">The sequence shown here is derived from an EMBL/GenBank/DDBJ whole genome shotgun (WGS) entry which is preliminary data.</text>
</comment>
<keyword evidence="2" id="KW-1185">Reference proteome</keyword>
<proteinExistence type="predicted"/>
<organism evidence="1 2">
    <name type="scientific">Sulfitobacter donghicola DSW-25 = KCTC 12864 = JCM 14565</name>
    <dbReference type="NCBI Taxonomy" id="1300350"/>
    <lineage>
        <taxon>Bacteria</taxon>
        <taxon>Pseudomonadati</taxon>
        <taxon>Pseudomonadota</taxon>
        <taxon>Alphaproteobacteria</taxon>
        <taxon>Rhodobacterales</taxon>
        <taxon>Roseobacteraceae</taxon>
        <taxon>Sulfitobacter</taxon>
    </lineage>
</organism>
<evidence type="ECO:0000313" key="1">
    <source>
        <dbReference type="EMBL" id="KEJ89145.1"/>
    </source>
</evidence>
<protein>
    <submittedName>
        <fullName evidence="1">Uncharacterized protein</fullName>
    </submittedName>
</protein>